<protein>
    <submittedName>
        <fullName evidence="2">Uncharacterized protein</fullName>
    </submittedName>
</protein>
<dbReference type="Proteomes" id="UP000887566">
    <property type="component" value="Unplaced"/>
</dbReference>
<organism evidence="1 2">
    <name type="scientific">Plectus sambesii</name>
    <dbReference type="NCBI Taxonomy" id="2011161"/>
    <lineage>
        <taxon>Eukaryota</taxon>
        <taxon>Metazoa</taxon>
        <taxon>Ecdysozoa</taxon>
        <taxon>Nematoda</taxon>
        <taxon>Chromadorea</taxon>
        <taxon>Plectida</taxon>
        <taxon>Plectina</taxon>
        <taxon>Plectoidea</taxon>
        <taxon>Plectidae</taxon>
        <taxon>Plectus</taxon>
    </lineage>
</organism>
<dbReference type="WBParaSite" id="PSAMB.scaffold4384size14819.g24135.t1">
    <property type="protein sequence ID" value="PSAMB.scaffold4384size14819.g24135.t1"/>
    <property type="gene ID" value="PSAMB.scaffold4384size14819.g24135"/>
</dbReference>
<evidence type="ECO:0000313" key="2">
    <source>
        <dbReference type="WBParaSite" id="PSAMB.scaffold4384size14819.g24135.t1"/>
    </source>
</evidence>
<keyword evidence="1" id="KW-1185">Reference proteome</keyword>
<evidence type="ECO:0000313" key="1">
    <source>
        <dbReference type="Proteomes" id="UP000887566"/>
    </source>
</evidence>
<dbReference type="AlphaFoldDB" id="A0A914WJT6"/>
<name>A0A914WJT6_9BILA</name>
<reference evidence="2" key="1">
    <citation type="submission" date="2022-11" db="UniProtKB">
        <authorList>
            <consortium name="WormBaseParasite"/>
        </authorList>
    </citation>
    <scope>IDENTIFICATION</scope>
</reference>
<accession>A0A914WJT6</accession>
<sequence length="116" mass="12641">MDKVLFSRVEAADEVMIETTDVTTVDDRTADPAKQQWDTAAGAADARYQAPTVATSFAALRPESPLQQHHLQSASFVRRDNARSVLALMADVKTERHAQTVAAALQTWESESVQAA</sequence>
<proteinExistence type="predicted"/>